<dbReference type="KEGG" id="mthr:MSTHT_0119"/>
<dbReference type="Proteomes" id="UP000066529">
    <property type="component" value="Chromosome"/>
</dbReference>
<protein>
    <submittedName>
        <fullName evidence="1">Uncharacterized protein</fullName>
    </submittedName>
</protein>
<dbReference type="EMBL" id="CP009501">
    <property type="protein sequence ID" value="AKB11877.1"/>
    <property type="molecule type" value="Genomic_DNA"/>
</dbReference>
<reference evidence="1 2" key="1">
    <citation type="submission" date="2014-07" db="EMBL/GenBank/DDBJ databases">
        <title>Methanogenic archaea and the global carbon cycle.</title>
        <authorList>
            <person name="Henriksen J.R."/>
            <person name="Luke J."/>
            <person name="Reinhart S."/>
            <person name="Benedict M.N."/>
            <person name="Youngblut N.D."/>
            <person name="Metcalf M.E."/>
            <person name="Whitaker R.J."/>
            <person name="Metcalf W.W."/>
        </authorList>
    </citation>
    <scope>NUCLEOTIDE SEQUENCE [LARGE SCALE GENOMIC DNA]</scope>
    <source>
        <strain evidence="2">ATCC 43570 / DSM 1825 / OCM 12 / VKM B-1830 / TM-1</strain>
    </source>
</reference>
<dbReference type="PATRIC" id="fig|523844.20.peg.164"/>
<name>A0A0E3NBR9_METTT</name>
<accession>A0A0E3NBR9</accession>
<dbReference type="AlphaFoldDB" id="A0A0E3NBR9"/>
<gene>
    <name evidence="1" type="ORF">MSTHT_0119</name>
</gene>
<dbReference type="STRING" id="523844.MSTHT_0119"/>
<evidence type="ECO:0000313" key="2">
    <source>
        <dbReference type="Proteomes" id="UP000066529"/>
    </source>
</evidence>
<proteinExistence type="predicted"/>
<sequence length="76" mass="8538">MKANINIFIFIHVLIGLRRGLNLVGFRLSHTPTGLIPLLVGRRLVYGLNGFPHILSGIVHLPRRLVYILISIIHHG</sequence>
<organism evidence="1 2">
    <name type="scientific">Methanosarcina thermophila (strain ATCC 43570 / DSM 1825 / OCM 12 / VKM B-1830 / TM-1)</name>
    <dbReference type="NCBI Taxonomy" id="523844"/>
    <lineage>
        <taxon>Archaea</taxon>
        <taxon>Methanobacteriati</taxon>
        <taxon>Methanobacteriota</taxon>
        <taxon>Stenosarchaea group</taxon>
        <taxon>Methanomicrobia</taxon>
        <taxon>Methanosarcinales</taxon>
        <taxon>Methanosarcinaceae</taxon>
        <taxon>Methanosarcina</taxon>
    </lineage>
</organism>
<evidence type="ECO:0000313" key="1">
    <source>
        <dbReference type="EMBL" id="AKB11877.1"/>
    </source>
</evidence>
<dbReference type="HOGENOM" id="CLU_2645990_0_0_2"/>